<reference evidence="2" key="1">
    <citation type="journal article" date="2012" name="Nature">
        <title>The tomato genome sequence provides insights into fleshy fruit evolution.</title>
        <authorList>
            <consortium name="Tomato Genome Consortium"/>
        </authorList>
    </citation>
    <scope>NUCLEOTIDE SEQUENCE [LARGE SCALE GENOMIC DNA]</scope>
    <source>
        <strain evidence="2">cv. Heinz 1706</strain>
    </source>
</reference>
<dbReference type="Gramene" id="Solyc05g016300.1.1">
    <property type="protein sequence ID" value="Solyc05g016300.1.1"/>
    <property type="gene ID" value="Solyc05g016300.1"/>
</dbReference>
<evidence type="ECO:0000256" key="1">
    <source>
        <dbReference type="SAM" id="Phobius"/>
    </source>
</evidence>
<dbReference type="EnsemblPlants" id="Solyc05g016300.1.1">
    <property type="protein sequence ID" value="Solyc05g016300.1.1"/>
    <property type="gene ID" value="Solyc05g016300.1"/>
</dbReference>
<dbReference type="InParanoid" id="K4BYZ3"/>
<name>K4BYZ3_SOLLC</name>
<reference evidence="2" key="2">
    <citation type="submission" date="2015-06" db="UniProtKB">
        <authorList>
            <consortium name="EnsemblPlants"/>
        </authorList>
    </citation>
    <scope>IDENTIFICATION</scope>
    <source>
        <strain evidence="2">cv. Heinz 1706</strain>
    </source>
</reference>
<sequence>MGGDHCFLSGGNGRLVHAVAENVYYFFKNSAYHLLWRGQLFKGDMSCVDNSNCRGTLFLFYNYATVAGGPFLLVLVVGEAAQKL</sequence>
<dbReference type="PhylomeDB" id="K4BYZ3"/>
<dbReference type="HOGENOM" id="CLU_2531823_0_0_1"/>
<protein>
    <submittedName>
        <fullName evidence="2">Uncharacterized protein</fullName>
    </submittedName>
</protein>
<keyword evidence="1" id="KW-0472">Membrane</keyword>
<proteinExistence type="predicted"/>
<dbReference type="PaxDb" id="4081-Solyc05g016300.1.1"/>
<evidence type="ECO:0000313" key="3">
    <source>
        <dbReference type="Proteomes" id="UP000004994"/>
    </source>
</evidence>
<dbReference type="Proteomes" id="UP000004994">
    <property type="component" value="Chromosome 5"/>
</dbReference>
<evidence type="ECO:0000313" key="2">
    <source>
        <dbReference type="EnsemblPlants" id="Solyc05g016300.1.1"/>
    </source>
</evidence>
<dbReference type="STRING" id="4081.K4BYZ3"/>
<keyword evidence="1" id="KW-0812">Transmembrane</keyword>
<feature type="transmembrane region" description="Helical" evidence="1">
    <location>
        <begin position="58"/>
        <end position="78"/>
    </location>
</feature>
<dbReference type="AlphaFoldDB" id="K4BYZ3"/>
<keyword evidence="3" id="KW-1185">Reference proteome</keyword>
<accession>K4BYZ3</accession>
<organism evidence="2">
    <name type="scientific">Solanum lycopersicum</name>
    <name type="common">Tomato</name>
    <name type="synonym">Lycopersicon esculentum</name>
    <dbReference type="NCBI Taxonomy" id="4081"/>
    <lineage>
        <taxon>Eukaryota</taxon>
        <taxon>Viridiplantae</taxon>
        <taxon>Streptophyta</taxon>
        <taxon>Embryophyta</taxon>
        <taxon>Tracheophyta</taxon>
        <taxon>Spermatophyta</taxon>
        <taxon>Magnoliopsida</taxon>
        <taxon>eudicotyledons</taxon>
        <taxon>Gunneridae</taxon>
        <taxon>Pentapetalae</taxon>
        <taxon>asterids</taxon>
        <taxon>lamiids</taxon>
        <taxon>Solanales</taxon>
        <taxon>Solanaceae</taxon>
        <taxon>Solanoideae</taxon>
        <taxon>Solaneae</taxon>
        <taxon>Solanum</taxon>
        <taxon>Solanum subgen. Lycopersicon</taxon>
    </lineage>
</organism>
<keyword evidence="1" id="KW-1133">Transmembrane helix</keyword>